<name>A0ABX4TV56_PSEDL</name>
<organism evidence="1 2">
    <name type="scientific">Pseudomonas plecoglossicida</name>
    <dbReference type="NCBI Taxonomy" id="70775"/>
    <lineage>
        <taxon>Bacteria</taxon>
        <taxon>Pseudomonadati</taxon>
        <taxon>Pseudomonadota</taxon>
        <taxon>Gammaproteobacteria</taxon>
        <taxon>Pseudomonadales</taxon>
        <taxon>Pseudomonadaceae</taxon>
        <taxon>Pseudomonas</taxon>
    </lineage>
</organism>
<keyword evidence="2" id="KW-1185">Reference proteome</keyword>
<comment type="caution">
    <text evidence="1">The sequence shown here is derived from an EMBL/GenBank/DDBJ whole genome shotgun (WGS) entry which is preliminary data.</text>
</comment>
<sequence>MAEVFQHLQAKGLLKAEQILDGLPHPSGANAERISYFVGRKPRDELSTQTNPIVLDSAKSKILDKLAKLQALERF</sequence>
<proteinExistence type="predicted"/>
<dbReference type="EMBL" id="PJCJ01000024">
    <property type="protein sequence ID" value="PLV09477.1"/>
    <property type="molecule type" value="Genomic_DNA"/>
</dbReference>
<evidence type="ECO:0000313" key="1">
    <source>
        <dbReference type="EMBL" id="PLV09477.1"/>
    </source>
</evidence>
<accession>A0ABX4TV56</accession>
<gene>
    <name evidence="1" type="ORF">CXG47_24320</name>
</gene>
<evidence type="ECO:0000313" key="2">
    <source>
        <dbReference type="Proteomes" id="UP000234744"/>
    </source>
</evidence>
<protein>
    <submittedName>
        <fullName evidence="1">Uncharacterized protein</fullName>
    </submittedName>
</protein>
<dbReference type="RefSeq" id="WP_054889914.1">
    <property type="nucleotide sequence ID" value="NZ_PJCJ01000024.1"/>
</dbReference>
<dbReference type="Proteomes" id="UP000234744">
    <property type="component" value="Unassembled WGS sequence"/>
</dbReference>
<reference evidence="1 2" key="1">
    <citation type="submission" date="2017-12" db="EMBL/GenBank/DDBJ databases">
        <title>Detection of the carbapenemase gene blaVIM-5 in members of the Pseudomonas putida group isolated from polluted Nigerian wetlands.</title>
        <authorList>
            <person name="Adelowo O."/>
            <person name="Vollmers J."/>
            <person name="Maeusezahl I."/>
            <person name="Kaster A.-K."/>
            <person name="Mueller J.A."/>
        </authorList>
    </citation>
    <scope>NUCLEOTIDE SEQUENCE [LARGE SCALE GENOMIC DNA]</scope>
    <source>
        <strain evidence="1 2">MR69</strain>
    </source>
</reference>